<feature type="transmembrane region" description="Helical" evidence="2">
    <location>
        <begin position="56"/>
        <end position="74"/>
    </location>
</feature>
<sequence>MIAVLGLIAGIVAGILLDPTIPVWMQPFLPVAVVAGLDALFGAARAWLEDVFSDRVFIMSFFWNVVIACLLVFLGTQLGVGSAMTTAVVVVLGIRIFSNTASIRRLIFKA</sequence>
<accession>A0A3P1SGW4</accession>
<keyword evidence="4" id="KW-1185">Reference proteome</keyword>
<proteinExistence type="inferred from homology"/>
<evidence type="ECO:0000313" key="3">
    <source>
        <dbReference type="EMBL" id="RRC96190.1"/>
    </source>
</evidence>
<dbReference type="EMBL" id="RQZF01000001">
    <property type="protein sequence ID" value="RRC96190.1"/>
    <property type="molecule type" value="Genomic_DNA"/>
</dbReference>
<keyword evidence="1" id="KW-1003">Cell membrane</keyword>
<dbReference type="RefSeq" id="WP_124867527.1">
    <property type="nucleotide sequence ID" value="NZ_RQZF01000001.1"/>
</dbReference>
<evidence type="ECO:0000313" key="4">
    <source>
        <dbReference type="Proteomes" id="UP000280444"/>
    </source>
</evidence>
<comment type="subcellular location">
    <subcellularLocation>
        <location evidence="1">Cell membrane</location>
        <topology evidence="1">Multi-pass membrane protein</topology>
    </subcellularLocation>
</comment>
<evidence type="ECO:0000256" key="2">
    <source>
        <dbReference type="SAM" id="Phobius"/>
    </source>
</evidence>
<dbReference type="AlphaFoldDB" id="A0A3P1SGW4"/>
<protein>
    <submittedName>
        <fullName evidence="3">DUF1290 domain-containing protein</fullName>
    </submittedName>
</protein>
<gene>
    <name evidence="3" type="ORF">EII11_00490</name>
</gene>
<keyword evidence="1 2" id="KW-0812">Transmembrane</keyword>
<comment type="similarity">
    <text evidence="1">Belongs to the sbp family.</text>
</comment>
<dbReference type="PIRSF" id="PIRSF018579">
    <property type="entry name" value="Sbp"/>
    <property type="match status" value="1"/>
</dbReference>
<comment type="caution">
    <text evidence="3">The sequence shown here is derived from an EMBL/GenBank/DDBJ whole genome shotgun (WGS) entry which is preliminary data.</text>
</comment>
<evidence type="ECO:0000256" key="1">
    <source>
        <dbReference type="PIRNR" id="PIRNR018579"/>
    </source>
</evidence>
<keyword evidence="1 2" id="KW-0472">Membrane</keyword>
<feature type="transmembrane region" description="Helical" evidence="2">
    <location>
        <begin position="80"/>
        <end position="98"/>
    </location>
</feature>
<dbReference type="GO" id="GO:0005886">
    <property type="term" value="C:plasma membrane"/>
    <property type="evidence" value="ECO:0007669"/>
    <property type="project" value="UniProtKB-SubCell"/>
</dbReference>
<keyword evidence="2" id="KW-1133">Transmembrane helix</keyword>
<reference evidence="3 4" key="1">
    <citation type="submission" date="2018-11" db="EMBL/GenBank/DDBJ databases">
        <title>Genomes From Bacteria Associated with the Canine Oral Cavity: a Test Case for Automated Genome-Based Taxonomic Assignment.</title>
        <authorList>
            <person name="Coil D.A."/>
            <person name="Jospin G."/>
            <person name="Darling A.E."/>
            <person name="Wallis C."/>
            <person name="Davis I.J."/>
            <person name="Harris S."/>
            <person name="Eisen J.A."/>
            <person name="Holcombe L.J."/>
            <person name="O'Flynn C."/>
        </authorList>
    </citation>
    <scope>NUCLEOTIDE SEQUENCE [LARGE SCALE GENOMIC DNA]</scope>
    <source>
        <strain evidence="3 4">OH770</strain>
    </source>
</reference>
<dbReference type="OrthoDB" id="9812056at2"/>
<dbReference type="Proteomes" id="UP000280444">
    <property type="component" value="Unassembled WGS sequence"/>
</dbReference>
<name>A0A3P1SGW4_9ACTO</name>
<dbReference type="InterPro" id="IPR009709">
    <property type="entry name" value="DUF1290"/>
</dbReference>
<feature type="transmembrane region" description="Helical" evidence="2">
    <location>
        <begin position="27"/>
        <end position="44"/>
    </location>
</feature>
<dbReference type="Pfam" id="PF06947">
    <property type="entry name" value="DUF1290"/>
    <property type="match status" value="1"/>
</dbReference>
<organism evidence="3 4">
    <name type="scientific">Schaalia canis</name>
    <dbReference type="NCBI Taxonomy" id="100469"/>
    <lineage>
        <taxon>Bacteria</taxon>
        <taxon>Bacillati</taxon>
        <taxon>Actinomycetota</taxon>
        <taxon>Actinomycetes</taxon>
        <taxon>Actinomycetales</taxon>
        <taxon>Actinomycetaceae</taxon>
        <taxon>Schaalia</taxon>
    </lineage>
</organism>